<reference evidence="1" key="1">
    <citation type="journal article" date="2012" name="Nat. Biotechnol.">
        <title>Reference genome sequence of the model plant Setaria.</title>
        <authorList>
            <person name="Bennetzen J.L."/>
            <person name="Schmutz J."/>
            <person name="Wang H."/>
            <person name="Percifield R."/>
            <person name="Hawkins J."/>
            <person name="Pontaroli A.C."/>
            <person name="Estep M."/>
            <person name="Feng L."/>
            <person name="Vaughn J.N."/>
            <person name="Grimwood J."/>
            <person name="Jenkins J."/>
            <person name="Barry K."/>
            <person name="Lindquist E."/>
            <person name="Hellsten U."/>
            <person name="Deshpande S."/>
            <person name="Wang X."/>
            <person name="Wu X."/>
            <person name="Mitros T."/>
            <person name="Triplett J."/>
            <person name="Yang X."/>
            <person name="Ye C.Y."/>
            <person name="Mauro-Herrera M."/>
            <person name="Wang L."/>
            <person name="Li P."/>
            <person name="Sharma M."/>
            <person name="Sharma R."/>
            <person name="Ronald P.C."/>
            <person name="Panaud O."/>
            <person name="Kellogg E.A."/>
            <person name="Brutnell T.P."/>
            <person name="Doust A.N."/>
            <person name="Tuskan G.A."/>
            <person name="Rokhsar D."/>
            <person name="Devos K.M."/>
        </authorList>
    </citation>
    <scope>NUCLEOTIDE SEQUENCE [LARGE SCALE GENOMIC DNA]</scope>
    <source>
        <strain evidence="1">Yugu1</strain>
    </source>
</reference>
<accession>A0A368QP82</accession>
<protein>
    <submittedName>
        <fullName evidence="1">Uncharacterized protein</fullName>
    </submittedName>
</protein>
<dbReference type="EMBL" id="CM003531">
    <property type="protein sequence ID" value="RCV19786.1"/>
    <property type="molecule type" value="Genomic_DNA"/>
</dbReference>
<name>A0A368QP82_SETIT</name>
<reference evidence="1" key="2">
    <citation type="submission" date="2015-07" db="EMBL/GenBank/DDBJ databases">
        <authorList>
            <person name="Noorani M."/>
        </authorList>
    </citation>
    <scope>NUCLEOTIDE SEQUENCE</scope>
    <source>
        <strain evidence="1">Yugu1</strain>
    </source>
</reference>
<proteinExistence type="predicted"/>
<dbReference type="AlphaFoldDB" id="A0A368QP82"/>
<sequence length="111" mass="11682">MLPRASRAFYFSPACFHHPSESNHHLIGHGGEIGPELVLQHHPGPGRGCGALPLRVPRHGADLKGSCAVTPHPEAPSELILSVSSIGLDKCVLLSGGGLCSFMANFRNSPD</sequence>
<gene>
    <name evidence="1" type="ORF">SETIT_4G003900v2</name>
</gene>
<organism evidence="1">
    <name type="scientific">Setaria italica</name>
    <name type="common">Foxtail millet</name>
    <name type="synonym">Panicum italicum</name>
    <dbReference type="NCBI Taxonomy" id="4555"/>
    <lineage>
        <taxon>Eukaryota</taxon>
        <taxon>Viridiplantae</taxon>
        <taxon>Streptophyta</taxon>
        <taxon>Embryophyta</taxon>
        <taxon>Tracheophyta</taxon>
        <taxon>Spermatophyta</taxon>
        <taxon>Magnoliopsida</taxon>
        <taxon>Liliopsida</taxon>
        <taxon>Poales</taxon>
        <taxon>Poaceae</taxon>
        <taxon>PACMAD clade</taxon>
        <taxon>Panicoideae</taxon>
        <taxon>Panicodae</taxon>
        <taxon>Paniceae</taxon>
        <taxon>Cenchrinae</taxon>
        <taxon>Setaria</taxon>
    </lineage>
</organism>
<evidence type="ECO:0000313" key="1">
    <source>
        <dbReference type="EMBL" id="RCV19786.1"/>
    </source>
</evidence>